<dbReference type="Gene3D" id="3.40.50.2020">
    <property type="match status" value="1"/>
</dbReference>
<dbReference type="GO" id="GO:0016757">
    <property type="term" value="F:glycosyltransferase activity"/>
    <property type="evidence" value="ECO:0007669"/>
    <property type="project" value="UniProtKB-KW"/>
</dbReference>
<dbReference type="Pfam" id="PF00156">
    <property type="entry name" value="Pribosyltran"/>
    <property type="match status" value="1"/>
</dbReference>
<dbReference type="STRING" id="28042.GU90_12985"/>
<evidence type="ECO:0000313" key="3">
    <source>
        <dbReference type="Proteomes" id="UP000031419"/>
    </source>
</evidence>
<sequence length="224" mass="24009">MPQAGSFSRPNERYTDRAHAGQVLASKITALQLADPVVLGLARGGVPVAAQVARALRAPLQVCVARKIGAPGQPELALGAVTADGPPTYDDALVRSFGVRPHDLQQDCERERAEARRREQLYQPSQVVSVAGRDAVLVDDGLATGATARAALRMLRQSDPRTVVLAVPVGAPDAVRALREEADQVVCVLQPVHFAAVGQWYRDFGPTSDEEIHRILQEFTAPQG</sequence>
<dbReference type="RefSeq" id="WP_029720663.1">
    <property type="nucleotide sequence ID" value="NZ_JNVU01000031.1"/>
</dbReference>
<dbReference type="eggNOG" id="COG1926">
    <property type="taxonomic scope" value="Bacteria"/>
</dbReference>
<reference evidence="2 3" key="1">
    <citation type="submission" date="2014-06" db="EMBL/GenBank/DDBJ databases">
        <title>Saccharopolyspora rectivirgula DSM-43113 Genome sequencing.</title>
        <authorList>
            <person name="Barrera C."/>
            <person name="Millon L."/>
            <person name="Rognon B."/>
            <person name="Zaugg C."/>
            <person name="Monod M."/>
        </authorList>
    </citation>
    <scope>NUCLEOTIDE SEQUENCE [LARGE SCALE GENOMIC DNA]</scope>
    <source>
        <strain evidence="2 3">DSM 43113</strain>
    </source>
</reference>
<evidence type="ECO:0000259" key="1">
    <source>
        <dbReference type="Pfam" id="PF00156"/>
    </source>
</evidence>
<dbReference type="InterPro" id="IPR000836">
    <property type="entry name" value="PRTase_dom"/>
</dbReference>
<dbReference type="OrthoDB" id="9810066at2"/>
<keyword evidence="2" id="KW-0808">Transferase</keyword>
<dbReference type="EMBL" id="JNVU01000031">
    <property type="protein sequence ID" value="KEI43888.1"/>
    <property type="molecule type" value="Genomic_DNA"/>
</dbReference>
<comment type="caution">
    <text evidence="2">The sequence shown here is derived from an EMBL/GenBank/DDBJ whole genome shotgun (WGS) entry which is preliminary data.</text>
</comment>
<accession>A0A073AVP9</accession>
<feature type="domain" description="Phosphoribosyltransferase" evidence="1">
    <location>
        <begin position="24"/>
        <end position="187"/>
    </location>
</feature>
<keyword evidence="2" id="KW-0328">Glycosyltransferase</keyword>
<dbReference type="Proteomes" id="UP000031419">
    <property type="component" value="Unassembled WGS sequence"/>
</dbReference>
<organism evidence="2 3">
    <name type="scientific">Saccharopolyspora rectivirgula</name>
    <dbReference type="NCBI Taxonomy" id="28042"/>
    <lineage>
        <taxon>Bacteria</taxon>
        <taxon>Bacillati</taxon>
        <taxon>Actinomycetota</taxon>
        <taxon>Actinomycetes</taxon>
        <taxon>Pseudonocardiales</taxon>
        <taxon>Pseudonocardiaceae</taxon>
        <taxon>Saccharopolyspora</taxon>
    </lineage>
</organism>
<dbReference type="InterPro" id="IPR029057">
    <property type="entry name" value="PRTase-like"/>
</dbReference>
<protein>
    <submittedName>
        <fullName evidence="2">Phosphoribosyltransferase</fullName>
    </submittedName>
</protein>
<proteinExistence type="predicted"/>
<dbReference type="Gene3D" id="3.30.1310.20">
    <property type="entry name" value="PRTase-like"/>
    <property type="match status" value="1"/>
</dbReference>
<name>A0A073AVP9_9PSEU</name>
<dbReference type="AlphaFoldDB" id="A0A073AVP9"/>
<evidence type="ECO:0000313" key="2">
    <source>
        <dbReference type="EMBL" id="KEI43888.1"/>
    </source>
</evidence>
<dbReference type="CDD" id="cd06223">
    <property type="entry name" value="PRTases_typeI"/>
    <property type="match status" value="1"/>
</dbReference>
<keyword evidence="3" id="KW-1185">Reference proteome</keyword>
<gene>
    <name evidence="2" type="ORF">GU90_12985</name>
</gene>
<dbReference type="SUPFAM" id="SSF53271">
    <property type="entry name" value="PRTase-like"/>
    <property type="match status" value="1"/>
</dbReference>